<keyword evidence="1" id="KW-0472">Membrane</keyword>
<evidence type="ECO:0000313" key="2">
    <source>
        <dbReference type="EMBL" id="VDP33544.1"/>
    </source>
</evidence>
<organism evidence="2 3">
    <name type="scientific">Schistosoma mattheei</name>
    <dbReference type="NCBI Taxonomy" id="31246"/>
    <lineage>
        <taxon>Eukaryota</taxon>
        <taxon>Metazoa</taxon>
        <taxon>Spiralia</taxon>
        <taxon>Lophotrochozoa</taxon>
        <taxon>Platyhelminthes</taxon>
        <taxon>Trematoda</taxon>
        <taxon>Digenea</taxon>
        <taxon>Strigeidida</taxon>
        <taxon>Schistosomatoidea</taxon>
        <taxon>Schistosomatidae</taxon>
        <taxon>Schistosoma</taxon>
    </lineage>
</organism>
<dbReference type="EMBL" id="UZAL01027551">
    <property type="protein sequence ID" value="VDP33544.1"/>
    <property type="molecule type" value="Genomic_DNA"/>
</dbReference>
<gene>
    <name evidence="2" type="ORF">SMTD_LOCUS6366</name>
</gene>
<dbReference type="AlphaFoldDB" id="A0A3P8DNA5"/>
<name>A0A3P8DNA5_9TREM</name>
<evidence type="ECO:0000256" key="1">
    <source>
        <dbReference type="SAM" id="Phobius"/>
    </source>
</evidence>
<keyword evidence="3" id="KW-1185">Reference proteome</keyword>
<keyword evidence="1" id="KW-1133">Transmembrane helix</keyword>
<keyword evidence="1" id="KW-0812">Transmembrane</keyword>
<proteinExistence type="predicted"/>
<sequence>MKSLTSSLNHVGRCILLGWVRVTIVTNGWRLWMAWLRIDHNGVGVYTLCLPLNYEIKVASYLSFYELILSFCTISLYAIFLLYITTIDLTTPMYPVFILLC</sequence>
<evidence type="ECO:0000313" key="3">
    <source>
        <dbReference type="Proteomes" id="UP000269396"/>
    </source>
</evidence>
<reference evidence="2 3" key="1">
    <citation type="submission" date="2018-11" db="EMBL/GenBank/DDBJ databases">
        <authorList>
            <consortium name="Pathogen Informatics"/>
        </authorList>
    </citation>
    <scope>NUCLEOTIDE SEQUENCE [LARGE SCALE GENOMIC DNA]</scope>
    <source>
        <strain>Denwood</strain>
        <strain evidence="3">Zambia</strain>
    </source>
</reference>
<feature type="transmembrane region" description="Helical" evidence="1">
    <location>
        <begin position="64"/>
        <end position="84"/>
    </location>
</feature>
<protein>
    <submittedName>
        <fullName evidence="2">Uncharacterized protein</fullName>
    </submittedName>
</protein>
<accession>A0A3P8DNA5</accession>
<dbReference type="Proteomes" id="UP000269396">
    <property type="component" value="Unassembled WGS sequence"/>
</dbReference>